<protein>
    <submittedName>
        <fullName evidence="1">Uncharacterized protein</fullName>
    </submittedName>
</protein>
<name>A0A8J7DWL9_9CYAN</name>
<proteinExistence type="predicted"/>
<gene>
    <name evidence="1" type="ORF">IQ249_09675</name>
</gene>
<evidence type="ECO:0000313" key="1">
    <source>
        <dbReference type="EMBL" id="MBE9116163.1"/>
    </source>
</evidence>
<accession>A0A8J7DWL9</accession>
<reference evidence="1" key="1">
    <citation type="submission" date="2020-10" db="EMBL/GenBank/DDBJ databases">
        <authorList>
            <person name="Castelo-Branco R."/>
            <person name="Eusebio N."/>
            <person name="Adriana R."/>
            <person name="Vieira A."/>
            <person name="Brugerolle De Fraissinette N."/>
            <person name="Rezende De Castro R."/>
            <person name="Schneider M.P."/>
            <person name="Vasconcelos V."/>
            <person name="Leao P.N."/>
        </authorList>
    </citation>
    <scope>NUCLEOTIDE SEQUENCE</scope>
    <source>
        <strain evidence="1">LEGE 07157</strain>
    </source>
</reference>
<dbReference type="AlphaFoldDB" id="A0A8J7DWL9"/>
<sequence length="101" mass="11543">MGKLDPFIFAQSQEKGLEIGLSLRKWEKLTILYQRVNPSGYTSCNPSKIRDLELFEIPCTRSREQIPLAACPLFFSLSISCNGDRAIAREFRLRSTRIAHP</sequence>
<dbReference type="RefSeq" id="WP_194029260.1">
    <property type="nucleotide sequence ID" value="NZ_JADEWZ010000012.1"/>
</dbReference>
<comment type="caution">
    <text evidence="1">The sequence shown here is derived from an EMBL/GenBank/DDBJ whole genome shotgun (WGS) entry which is preliminary data.</text>
</comment>
<keyword evidence="2" id="KW-1185">Reference proteome</keyword>
<dbReference type="EMBL" id="JADEWZ010000012">
    <property type="protein sequence ID" value="MBE9116163.1"/>
    <property type="molecule type" value="Genomic_DNA"/>
</dbReference>
<evidence type="ECO:0000313" key="2">
    <source>
        <dbReference type="Proteomes" id="UP000654482"/>
    </source>
</evidence>
<dbReference type="Proteomes" id="UP000654482">
    <property type="component" value="Unassembled WGS sequence"/>
</dbReference>
<organism evidence="1 2">
    <name type="scientific">Lusitaniella coriacea LEGE 07157</name>
    <dbReference type="NCBI Taxonomy" id="945747"/>
    <lineage>
        <taxon>Bacteria</taxon>
        <taxon>Bacillati</taxon>
        <taxon>Cyanobacteriota</taxon>
        <taxon>Cyanophyceae</taxon>
        <taxon>Spirulinales</taxon>
        <taxon>Lusitaniellaceae</taxon>
        <taxon>Lusitaniella</taxon>
    </lineage>
</organism>